<keyword evidence="3 5" id="KW-0456">Lyase</keyword>
<dbReference type="OrthoDB" id="277389at2"/>
<organism evidence="5 6">
    <name type="scientific">Ruegeria conchae</name>
    <dbReference type="NCBI Taxonomy" id="981384"/>
    <lineage>
        <taxon>Bacteria</taxon>
        <taxon>Pseudomonadati</taxon>
        <taxon>Pseudomonadota</taxon>
        <taxon>Alphaproteobacteria</taxon>
        <taxon>Rhodobacterales</taxon>
        <taxon>Roseobacteraceae</taxon>
        <taxon>Ruegeria</taxon>
    </lineage>
</organism>
<dbReference type="InterPro" id="IPR011051">
    <property type="entry name" value="RmlC_Cupin_sf"/>
</dbReference>
<dbReference type="InterPro" id="IPR024060">
    <property type="entry name" value="Ureidoglycolate_lyase_dom_sf"/>
</dbReference>
<dbReference type="STRING" id="981384.GCA_000192475_03820"/>
<dbReference type="Pfam" id="PF04115">
    <property type="entry name" value="Ureidogly_lyase"/>
    <property type="match status" value="1"/>
</dbReference>
<dbReference type="EMBL" id="RCCT01000007">
    <property type="protein sequence ID" value="RLJ99834.1"/>
    <property type="molecule type" value="Genomic_DNA"/>
</dbReference>
<accession>A0A497YZX2</accession>
<dbReference type="RefSeq" id="WP_010438633.1">
    <property type="nucleotide sequence ID" value="NZ_AEYW01000004.1"/>
</dbReference>
<comment type="caution">
    <text evidence="5">The sequence shown here is derived from an EMBL/GenBank/DDBJ whole genome shotgun (WGS) entry which is preliminary data.</text>
</comment>
<evidence type="ECO:0000313" key="6">
    <source>
        <dbReference type="Proteomes" id="UP000271700"/>
    </source>
</evidence>
<keyword evidence="2" id="KW-0659">Purine metabolism</keyword>
<dbReference type="InterPro" id="IPR007247">
    <property type="entry name" value="Ureidogly_lyase"/>
</dbReference>
<dbReference type="Gene3D" id="2.60.120.480">
    <property type="entry name" value="Ureidoglycolate hydrolase"/>
    <property type="match status" value="1"/>
</dbReference>
<evidence type="ECO:0000256" key="1">
    <source>
        <dbReference type="ARBA" id="ARBA00011738"/>
    </source>
</evidence>
<sequence length="222" mass="25126">MTAPEYIFEANSKPSLPWHEVPLIRATETSVKGYGCLVDTPDTFEIEIVRWPQQGWRPIDEGTGDEAGWVEGTFKCDWQGDVLYGENEAVKGHYVLGWSTDPQKAQTGRQTGPRDQVLLWHMNYHPDGGQMFWPLDKKPFIVPAALPGDNLTPEKVVAFWCDGSRGLYIHPGVWHEGIFPVEDNQRFLDRQGAVHARVSADIGKEFGVYLSCPLRADKIREF</sequence>
<evidence type="ECO:0000256" key="2">
    <source>
        <dbReference type="ARBA" id="ARBA00022631"/>
    </source>
</evidence>
<proteinExistence type="predicted"/>
<evidence type="ECO:0000256" key="3">
    <source>
        <dbReference type="ARBA" id="ARBA00023239"/>
    </source>
</evidence>
<dbReference type="GO" id="GO:0006144">
    <property type="term" value="P:purine nucleobase metabolic process"/>
    <property type="evidence" value="ECO:0007669"/>
    <property type="project" value="UniProtKB-KW"/>
</dbReference>
<reference evidence="5 6" key="1">
    <citation type="submission" date="2018-10" db="EMBL/GenBank/DDBJ databases">
        <title>Genomic Encyclopedia of Archaeal and Bacterial Type Strains, Phase II (KMG-II): from individual species to whole genera.</title>
        <authorList>
            <person name="Goeker M."/>
        </authorList>
    </citation>
    <scope>NUCLEOTIDE SEQUENCE [LARGE SCALE GENOMIC DNA]</scope>
    <source>
        <strain evidence="5 6">DSM 29317</strain>
    </source>
</reference>
<comment type="subunit">
    <text evidence="1">Homodimer.</text>
</comment>
<evidence type="ECO:0000256" key="4">
    <source>
        <dbReference type="ARBA" id="ARBA00047684"/>
    </source>
</evidence>
<dbReference type="SUPFAM" id="SSF51182">
    <property type="entry name" value="RmlC-like cupins"/>
    <property type="match status" value="1"/>
</dbReference>
<keyword evidence="6" id="KW-1185">Reference proteome</keyword>
<dbReference type="GO" id="GO:0000256">
    <property type="term" value="P:allantoin catabolic process"/>
    <property type="evidence" value="ECO:0007669"/>
    <property type="project" value="InterPro"/>
</dbReference>
<name>A0A497YZX2_9RHOB</name>
<dbReference type="AlphaFoldDB" id="A0A497YZX2"/>
<gene>
    <name evidence="5" type="ORF">CLV75_3757</name>
</gene>
<protein>
    <submittedName>
        <fullName evidence="5">Ureidoglycolate lyase</fullName>
    </submittedName>
</protein>
<dbReference type="GO" id="GO:0050385">
    <property type="term" value="F:ureidoglycolate lyase activity"/>
    <property type="evidence" value="ECO:0007669"/>
    <property type="project" value="UniProtKB-EC"/>
</dbReference>
<dbReference type="GO" id="GO:0004848">
    <property type="term" value="F:ureidoglycolate hydrolase activity"/>
    <property type="evidence" value="ECO:0007669"/>
    <property type="project" value="InterPro"/>
</dbReference>
<comment type="catalytic activity">
    <reaction evidence="4">
        <text>(S)-ureidoglycolate = urea + glyoxylate</text>
        <dbReference type="Rhea" id="RHEA:11304"/>
        <dbReference type="ChEBI" id="CHEBI:16199"/>
        <dbReference type="ChEBI" id="CHEBI:36655"/>
        <dbReference type="ChEBI" id="CHEBI:57296"/>
        <dbReference type="EC" id="4.3.2.3"/>
    </reaction>
</comment>
<dbReference type="Proteomes" id="UP000271700">
    <property type="component" value="Unassembled WGS sequence"/>
</dbReference>
<dbReference type="CDD" id="cd20298">
    <property type="entry name" value="cupin_UAH"/>
    <property type="match status" value="1"/>
</dbReference>
<evidence type="ECO:0000313" key="5">
    <source>
        <dbReference type="EMBL" id="RLJ99834.1"/>
    </source>
</evidence>
<dbReference type="InterPro" id="IPR047233">
    <property type="entry name" value="UAH_cupin"/>
</dbReference>